<dbReference type="SUPFAM" id="SSF49478">
    <property type="entry name" value="Cna protein B-type domain"/>
    <property type="match status" value="1"/>
</dbReference>
<organism evidence="4 5">
    <name type="scientific">Wenzhouxiangella marina</name>
    <dbReference type="NCBI Taxonomy" id="1579979"/>
    <lineage>
        <taxon>Bacteria</taxon>
        <taxon>Pseudomonadati</taxon>
        <taxon>Pseudomonadota</taxon>
        <taxon>Gammaproteobacteria</taxon>
        <taxon>Chromatiales</taxon>
        <taxon>Wenzhouxiangellaceae</taxon>
        <taxon>Wenzhouxiangella</taxon>
    </lineage>
</organism>
<proteinExistence type="inferred from homology"/>
<dbReference type="GO" id="GO:0030246">
    <property type="term" value="F:carbohydrate binding"/>
    <property type="evidence" value="ECO:0007669"/>
    <property type="project" value="InterPro"/>
</dbReference>
<dbReference type="OrthoDB" id="5761320at2"/>
<dbReference type="PANTHER" id="PTHR36108">
    <property type="entry name" value="COLOSSIN-B-RELATED"/>
    <property type="match status" value="1"/>
</dbReference>
<dbReference type="Gene3D" id="2.60.40.10">
    <property type="entry name" value="Immunoglobulins"/>
    <property type="match status" value="5"/>
</dbReference>
<evidence type="ECO:0000256" key="3">
    <source>
        <dbReference type="ARBA" id="ARBA00022729"/>
    </source>
</evidence>
<evidence type="ECO:0000313" key="4">
    <source>
        <dbReference type="EMBL" id="AKS41484.1"/>
    </source>
</evidence>
<dbReference type="Pfam" id="PF13620">
    <property type="entry name" value="CarboxypepD_reg"/>
    <property type="match status" value="1"/>
</dbReference>
<dbReference type="PANTHER" id="PTHR36108:SF13">
    <property type="entry name" value="COLOSSIN-B-RELATED"/>
    <property type="match status" value="1"/>
</dbReference>
<dbReference type="Gene3D" id="2.60.40.1120">
    <property type="entry name" value="Carboxypeptidase-like, regulatory domain"/>
    <property type="match status" value="1"/>
</dbReference>
<accession>A0A0K0XUU7</accession>
<dbReference type="STRING" id="1579979.WM2015_1110"/>
<sequence length="1578" mass="162075">MKQLALVFALVLAPGLCAAQFDTALADLEAQRLWQETLSGSGAERGQVDDARDRVHRAAEMLMQVERGLIPLSPRAMSQLEEILAQGPDDAGLGRSGSVQGPFGTLQGTVREAGTLTPVTQGQVTAIPFGVGTFNSFSAALQPDGSYSLAVPPGQYVLQTRSHPEHVKEAWPGQTCVDANLCSPWYAGDIIEVGDGTVSTHDFELQRGVRLTGTVTDTSTAAVQNARVWLVSRNRNVRTLGSTAPDGSYSTSEALPPGEYRVFAEAPAGSGLIGELHDGQPCQLECRDLPVAFVALTDTSSPTVFDFQLGAGFGLSGQVFEADGLTPLEQALVQIQSVDGATLWTAQTDAGGAYQFDSLRATDYRIVVTHPSRLGQVYPGVDCFGSACSIEVGSTIALGAAPQVLDFDLQPGSTVSGTIRRLSDGTPVEGAFVRVFNSLQGGVSTLTDAAGNFTAQGLTEGTFFVSADPDHAITPGLQRGFLGNVNCPASRCGDFGDPISVPAVGTVSGVDIDLAIGGALSGQLVDQVSTAVLGFVFVPRLELWVASGPFAGQLADQGLSDEFGNYTLDGLMPGSYKATFGTSSHLGLIDMSFGGQPCPRGSCDQSLLPTVFVTAGTTLPGISATLPRGPVISGQVRDSLTLQAPDIVAAGRSQIISLYGASGNYAGFSPLDGEGRYRSRTGFPAGTFFVSTYGTRNLTPFGDNYVDQAYNGLDCLRLQCNLTGAGTGLTIAGSDIANVDFNLRQGGRIEGNVEDAGSLSGLPGVVVEAYDGLGQLLASAPTDVAGNYRIEGLPTGNYFLRTRNLIGYQDQLHAGASCNPFCDPVTGTPVPVTETVVTPGIDFSLVQSAALSGTVTLSGGPIANVTVEVYGAIGNLLGTTLSAADGSFEFNSLAAGEFYLRTRNPFGHADVLYVSEACVGSACQVRRGDPIVLSPGSSVSGLNLDLQPGALISGEVHDRLVPATKLSGVRVQLLDARGAVAFEATSDANGEFQFEALAAGDYHLVTRDTPGYVDQTLGGTPCPSACDGLNGSVVTITAGSTSAGNVLDLAPGASVSGNVLAGGSPAVGAIAQVYNASGVPVYQQPTNPSGNYEIDQLPDGDFFVRIGNVPGHVSQLWDDNNCSGYCDILNGDAVTIAGSVSVGSINFNLPAGGAISGQVTDGSSPLAVVEVVAYDLSGFIAGRAQTDAAGNYSIGGLENGSYRLRTTNTGGFVDQVYGGSSCSPLPCPLAGGSTVAVAGASVPGIDFALTAGGSISGSATDQFGNPLISGTARLLDENGIELDSVAISSGIWRFDGLADGSYFVLIENDLGLIDELFAGVPCPGGACDIPALGTPITLGGGRVVGRGASSGIGLALSRGASLSGRLTDAQSGSPIVGATVYVRTLDGRVAASGVTDGLGDYRTDGSLPDGQYYVSTASGTQRGVDDNYINELYPDVDCPLDCDLSLGTIVDLNGIDVGGFDFALDKGAGVAGHVRNADNQPLVQVEVLFFDGQGRAVGSARSDSLGFYRVSGLPAGDYFAHTRNVLGLADVTLGDQPCDGNCDPLDGTSVNVPASGQVTGIDFVLDVPDSIFLDRFQQ</sequence>
<dbReference type="InterPro" id="IPR013783">
    <property type="entry name" value="Ig-like_fold"/>
</dbReference>
<dbReference type="SUPFAM" id="SSF117074">
    <property type="entry name" value="Hypothetical protein PA1324"/>
    <property type="match status" value="4"/>
</dbReference>
<dbReference type="SUPFAM" id="SSF49452">
    <property type="entry name" value="Starch-binding domain-like"/>
    <property type="match status" value="2"/>
</dbReference>
<evidence type="ECO:0000313" key="5">
    <source>
        <dbReference type="Proteomes" id="UP000066624"/>
    </source>
</evidence>
<keyword evidence="2" id="KW-0964">Secreted</keyword>
<evidence type="ECO:0000256" key="1">
    <source>
        <dbReference type="ARBA" id="ARBA00007257"/>
    </source>
</evidence>
<reference evidence="4 5" key="1">
    <citation type="submission" date="2015-07" db="EMBL/GenBank/DDBJ databases">
        <authorList>
            <person name="Noorani M."/>
        </authorList>
    </citation>
    <scope>NUCLEOTIDE SEQUENCE [LARGE SCALE GENOMIC DNA]</scope>
    <source>
        <strain evidence="4 5">KCTC 42284</strain>
    </source>
</reference>
<name>A0A0K0XUU7_9GAMM</name>
<dbReference type="EMBL" id="CP012154">
    <property type="protein sequence ID" value="AKS41484.1"/>
    <property type="molecule type" value="Genomic_DNA"/>
</dbReference>
<dbReference type="RefSeq" id="WP_082169484.1">
    <property type="nucleotide sequence ID" value="NZ_CP012154.1"/>
</dbReference>
<dbReference type="SUPFAM" id="SSF49464">
    <property type="entry name" value="Carboxypeptidase regulatory domain-like"/>
    <property type="match status" value="3"/>
</dbReference>
<evidence type="ECO:0000256" key="2">
    <source>
        <dbReference type="ARBA" id="ARBA00022525"/>
    </source>
</evidence>
<keyword evidence="3" id="KW-0732">Signal</keyword>
<gene>
    <name evidence="4" type="ORF">WM2015_1110</name>
</gene>
<dbReference type="InterPro" id="IPR008969">
    <property type="entry name" value="CarboxyPept-like_regulatory"/>
</dbReference>
<keyword evidence="5" id="KW-1185">Reference proteome</keyword>
<protein>
    <submittedName>
        <fullName evidence="4">Uncharacterized protein</fullName>
    </submittedName>
</protein>
<dbReference type="KEGG" id="wma:WM2015_1110"/>
<dbReference type="InterPro" id="IPR013784">
    <property type="entry name" value="Carb-bd-like_fold"/>
</dbReference>
<comment type="similarity">
    <text evidence="1">Belongs to the serine-aspartate repeat-containing protein (SDr) family.</text>
</comment>
<dbReference type="Proteomes" id="UP000066624">
    <property type="component" value="Chromosome"/>
</dbReference>